<feature type="domain" description="Peptidase M14" evidence="12">
    <location>
        <begin position="22"/>
        <end position="318"/>
    </location>
</feature>
<dbReference type="PROSITE" id="PS00132">
    <property type="entry name" value="CARBOXYPEPT_ZN_1"/>
    <property type="match status" value="1"/>
</dbReference>
<keyword evidence="10" id="KW-1133">Transmembrane helix</keyword>
<dbReference type="Proteomes" id="UP001152799">
    <property type="component" value="Chromosome 6"/>
</dbReference>
<accession>A0A9N9MWS4</accession>
<dbReference type="Gene3D" id="2.60.40.1120">
    <property type="entry name" value="Carboxypeptidase-like, regulatory domain"/>
    <property type="match status" value="1"/>
</dbReference>
<evidence type="ECO:0000256" key="3">
    <source>
        <dbReference type="ARBA" id="ARBA00022645"/>
    </source>
</evidence>
<evidence type="ECO:0000256" key="6">
    <source>
        <dbReference type="ARBA" id="ARBA00022801"/>
    </source>
</evidence>
<feature type="transmembrane region" description="Helical" evidence="10">
    <location>
        <begin position="464"/>
        <end position="481"/>
    </location>
</feature>
<keyword evidence="10" id="KW-0472">Membrane</keyword>
<dbReference type="FunFam" id="3.40.630.10:FF:000020">
    <property type="entry name" value="Carboxypeptidase D"/>
    <property type="match status" value="1"/>
</dbReference>
<evidence type="ECO:0000313" key="13">
    <source>
        <dbReference type="EMBL" id="CAG9770272.1"/>
    </source>
</evidence>
<gene>
    <name evidence="13" type="ORF">CEUTPL_LOCUS10727</name>
</gene>
<keyword evidence="11" id="KW-0732">Signal</keyword>
<dbReference type="InterPro" id="IPR057247">
    <property type="entry name" value="CARBOXYPEPT_ZN_2"/>
</dbReference>
<keyword evidence="5" id="KW-0479">Metal-binding</keyword>
<keyword evidence="3" id="KW-0121">Carboxypeptidase</keyword>
<dbReference type="PROSITE" id="PS51257">
    <property type="entry name" value="PROKAR_LIPOPROTEIN"/>
    <property type="match status" value="1"/>
</dbReference>
<keyword evidence="10" id="KW-0812">Transmembrane</keyword>
<dbReference type="SUPFAM" id="SSF49464">
    <property type="entry name" value="Carboxypeptidase regulatory domain-like"/>
    <property type="match status" value="1"/>
</dbReference>
<dbReference type="InterPro" id="IPR057246">
    <property type="entry name" value="CARBOXYPEPT_ZN_1"/>
</dbReference>
<dbReference type="Gene3D" id="3.40.630.10">
    <property type="entry name" value="Zn peptidases"/>
    <property type="match status" value="1"/>
</dbReference>
<dbReference type="GO" id="GO:0005615">
    <property type="term" value="C:extracellular space"/>
    <property type="evidence" value="ECO:0007669"/>
    <property type="project" value="TreeGrafter"/>
</dbReference>
<dbReference type="InterPro" id="IPR008969">
    <property type="entry name" value="CarboxyPept-like_regulatory"/>
</dbReference>
<evidence type="ECO:0000256" key="4">
    <source>
        <dbReference type="ARBA" id="ARBA00022670"/>
    </source>
</evidence>
<dbReference type="EMBL" id="OU892282">
    <property type="protein sequence ID" value="CAG9770272.1"/>
    <property type="molecule type" value="Genomic_DNA"/>
</dbReference>
<evidence type="ECO:0000256" key="10">
    <source>
        <dbReference type="SAM" id="Phobius"/>
    </source>
</evidence>
<dbReference type="SMART" id="SM00631">
    <property type="entry name" value="Zn_pept"/>
    <property type="match status" value="1"/>
</dbReference>
<evidence type="ECO:0000259" key="12">
    <source>
        <dbReference type="PROSITE" id="PS52035"/>
    </source>
</evidence>
<evidence type="ECO:0000256" key="9">
    <source>
        <dbReference type="PROSITE-ProRule" id="PRU01379"/>
    </source>
</evidence>
<dbReference type="PRINTS" id="PR00765">
    <property type="entry name" value="CRBOXYPTASEA"/>
</dbReference>
<keyword evidence="14" id="KW-1185">Reference proteome</keyword>
<protein>
    <recommendedName>
        <fullName evidence="12">Peptidase M14 domain-containing protein</fullName>
    </recommendedName>
</protein>
<evidence type="ECO:0000256" key="8">
    <source>
        <dbReference type="ARBA" id="ARBA00023180"/>
    </source>
</evidence>
<dbReference type="CDD" id="cd11308">
    <property type="entry name" value="Peptidase_M14NE-CP-C_like"/>
    <property type="match status" value="1"/>
</dbReference>
<feature type="signal peptide" evidence="11">
    <location>
        <begin position="1"/>
        <end position="17"/>
    </location>
</feature>
<dbReference type="Pfam" id="PF13620">
    <property type="entry name" value="CarboxypepD_reg"/>
    <property type="match status" value="1"/>
</dbReference>
<feature type="chain" id="PRO_5040326273" description="Peptidase M14 domain-containing protein" evidence="11">
    <location>
        <begin position="18"/>
        <end position="482"/>
    </location>
</feature>
<organism evidence="13 14">
    <name type="scientific">Ceutorhynchus assimilis</name>
    <name type="common">cabbage seed weevil</name>
    <dbReference type="NCBI Taxonomy" id="467358"/>
    <lineage>
        <taxon>Eukaryota</taxon>
        <taxon>Metazoa</taxon>
        <taxon>Ecdysozoa</taxon>
        <taxon>Arthropoda</taxon>
        <taxon>Hexapoda</taxon>
        <taxon>Insecta</taxon>
        <taxon>Pterygota</taxon>
        <taxon>Neoptera</taxon>
        <taxon>Endopterygota</taxon>
        <taxon>Coleoptera</taxon>
        <taxon>Polyphaga</taxon>
        <taxon>Cucujiformia</taxon>
        <taxon>Curculionidae</taxon>
        <taxon>Ceutorhynchinae</taxon>
        <taxon>Ceutorhynchus</taxon>
    </lineage>
</organism>
<dbReference type="GO" id="GO:0004181">
    <property type="term" value="F:metallocarboxypeptidase activity"/>
    <property type="evidence" value="ECO:0007669"/>
    <property type="project" value="InterPro"/>
</dbReference>
<keyword evidence="4" id="KW-0645">Protease</keyword>
<dbReference type="Pfam" id="PF00246">
    <property type="entry name" value="Peptidase_M14"/>
    <property type="match status" value="1"/>
</dbReference>
<dbReference type="InterPro" id="IPR000834">
    <property type="entry name" value="Peptidase_M14"/>
</dbReference>
<keyword evidence="7" id="KW-0862">Zinc</keyword>
<dbReference type="GO" id="GO:0006518">
    <property type="term" value="P:peptide metabolic process"/>
    <property type="evidence" value="ECO:0007669"/>
    <property type="project" value="TreeGrafter"/>
</dbReference>
<evidence type="ECO:0000313" key="14">
    <source>
        <dbReference type="Proteomes" id="UP001152799"/>
    </source>
</evidence>
<comment type="similarity">
    <text evidence="2 9">Belongs to the peptidase M14 family.</text>
</comment>
<keyword evidence="6" id="KW-0378">Hydrolase</keyword>
<dbReference type="AlphaFoldDB" id="A0A9N9MWS4"/>
<evidence type="ECO:0000256" key="5">
    <source>
        <dbReference type="ARBA" id="ARBA00022723"/>
    </source>
</evidence>
<dbReference type="PROSITE" id="PS00133">
    <property type="entry name" value="CARBOXYPEPT_ZN_2"/>
    <property type="match status" value="1"/>
</dbReference>
<dbReference type="PANTHER" id="PTHR11532:SF84">
    <property type="entry name" value="CARBOXYPEPTIDASE M"/>
    <property type="match status" value="1"/>
</dbReference>
<dbReference type="InterPro" id="IPR050753">
    <property type="entry name" value="Peptidase_M14_domain"/>
</dbReference>
<dbReference type="OrthoDB" id="10249045at2759"/>
<evidence type="ECO:0000256" key="2">
    <source>
        <dbReference type="ARBA" id="ARBA00005988"/>
    </source>
</evidence>
<keyword evidence="8" id="KW-0325">Glycoprotein</keyword>
<dbReference type="SUPFAM" id="SSF53187">
    <property type="entry name" value="Zn-dependent exopeptidases"/>
    <property type="match status" value="1"/>
</dbReference>
<sequence>MKTTVVFLMITLSGVSCDLEFKYHNNQELREVLHKFNNTVKMPLRANVYSIGKTLDENDLWVAEITAVEEGTLKVPNVKLIGNIHGNEVVGREVLLQFLYYLKNEYQKGNTTIMTLLNTTRIHFLPSMNPDGFNRSEENCHSDVGRVNGRGQVDLNRSFPDLFHKNPIKQQRETNAIIKWMKSVPFILSASLHGGALVANYPYDTMREKSSNYHNDRYSSLSPDNDVFVHLSKTYANSHPTMFLGKSCDSYDLNFEGGITNGASWYTFEGGMQDYNYFKHGCMELTLEISCCKYPGADELEKHWNDNREALLAFCQQAHRGIFGQVLDWDTREPISNAQLQISGRNMSFRSFNGTGEYWRLLLPGNYSVEAHADGYHMQNISFELTMENAKLELDILMLNLSVPLATTTDSASKEVDAQTRTNSESDSAKIESISCEYPIRNPRSIECDEYSEVGEILNNSARSALFSVVLLILVILLIFLD</sequence>
<dbReference type="GO" id="GO:0008270">
    <property type="term" value="F:zinc ion binding"/>
    <property type="evidence" value="ECO:0007669"/>
    <property type="project" value="InterPro"/>
</dbReference>
<comment type="cofactor">
    <cofactor evidence="1">
        <name>Zn(2+)</name>
        <dbReference type="ChEBI" id="CHEBI:29105"/>
    </cofactor>
</comment>
<evidence type="ECO:0000256" key="1">
    <source>
        <dbReference type="ARBA" id="ARBA00001947"/>
    </source>
</evidence>
<reference evidence="13" key="1">
    <citation type="submission" date="2022-01" db="EMBL/GenBank/DDBJ databases">
        <authorList>
            <person name="King R."/>
        </authorList>
    </citation>
    <scope>NUCLEOTIDE SEQUENCE</scope>
</reference>
<dbReference type="PROSITE" id="PS52035">
    <property type="entry name" value="PEPTIDASE_M14"/>
    <property type="match status" value="1"/>
</dbReference>
<evidence type="ECO:0000256" key="11">
    <source>
        <dbReference type="SAM" id="SignalP"/>
    </source>
</evidence>
<name>A0A9N9MWS4_9CUCU</name>
<feature type="active site" description="Proton donor/acceptor" evidence="9">
    <location>
        <position position="288"/>
    </location>
</feature>
<proteinExistence type="inferred from homology"/>
<dbReference type="PANTHER" id="PTHR11532">
    <property type="entry name" value="PROTEASE M14 CARBOXYPEPTIDASE"/>
    <property type="match status" value="1"/>
</dbReference>
<evidence type="ECO:0000256" key="7">
    <source>
        <dbReference type="ARBA" id="ARBA00022833"/>
    </source>
</evidence>
<dbReference type="GO" id="GO:0016485">
    <property type="term" value="P:protein processing"/>
    <property type="evidence" value="ECO:0007669"/>
    <property type="project" value="TreeGrafter"/>
</dbReference>